<accession>W5SS77</accession>
<name>W5SS77_BORPR</name>
<protein>
    <submittedName>
        <fullName evidence="1">Uncharacterized protein</fullName>
    </submittedName>
</protein>
<dbReference type="OrthoDB" id="351224at2"/>
<keyword evidence="1" id="KW-0614">Plasmid</keyword>
<reference evidence="1" key="1">
    <citation type="submission" date="2013-04" db="EMBL/GenBank/DDBJ databases">
        <title>Comparative Genomics of Relapsing Fever Spirochetes.</title>
        <authorList>
            <person name="Schwan T.G."/>
            <person name="Raffel S.J."/>
            <person name="Porcella S.F."/>
            <person name="Martens C.A."/>
            <person name="Bruno D.P."/>
            <person name="Ricklefs S.M."/>
            <person name="Barbian K.B."/>
        </authorList>
    </citation>
    <scope>NUCLEOTIDE SEQUENCE</scope>
    <source>
        <strain evidence="1">SLO</strain>
        <plasmid evidence="1">unnamed</plasmid>
    </source>
</reference>
<sequence length="113" mass="13037">MVVSKRELIENMMGAKYDFEDVLLCRKDRQGEMLFERLCREGLTIGNAKLCLDVFLSICKKSSDFASRYGILKINKRSIFVASFFSISIFVDQILNFYDSSVECLLEDPDLEI</sequence>
<dbReference type="EMBL" id="CP005881">
    <property type="protein sequence ID" value="AHH10054.1"/>
    <property type="molecule type" value="Genomic_DNA"/>
</dbReference>
<gene>
    <name evidence="1" type="ORF">BPA_0036501</name>
</gene>
<organism evidence="1">
    <name type="scientific">Borrelia parkeri SLO</name>
    <dbReference type="NCBI Taxonomy" id="1313294"/>
    <lineage>
        <taxon>Bacteria</taxon>
        <taxon>Pseudomonadati</taxon>
        <taxon>Spirochaetota</taxon>
        <taxon>Spirochaetia</taxon>
        <taxon>Spirochaetales</taxon>
        <taxon>Borreliaceae</taxon>
        <taxon>Borrelia</taxon>
    </lineage>
</organism>
<dbReference type="RefSeq" id="WP_025407631.1">
    <property type="nucleotide sequence ID" value="NZ_CP005881.1"/>
</dbReference>
<geneLocation type="plasmid" evidence="1">
    <name>unnamed</name>
</geneLocation>
<proteinExistence type="predicted"/>
<evidence type="ECO:0000313" key="1">
    <source>
        <dbReference type="EMBL" id="AHH10054.1"/>
    </source>
</evidence>
<dbReference type="AlphaFoldDB" id="W5SS77"/>
<dbReference type="HOGENOM" id="CLU_170886_0_0_12"/>